<dbReference type="EMBL" id="AJDQ01000003">
    <property type="protein sequence ID" value="EOI58567.1"/>
    <property type="molecule type" value="Genomic_DNA"/>
</dbReference>
<dbReference type="eggNOG" id="COG4803">
    <property type="taxonomic scope" value="Bacteria"/>
</dbReference>
<name>R2Y868_9ENTE</name>
<dbReference type="RefSeq" id="WP_010779089.1">
    <property type="nucleotide sequence ID" value="NZ_ASWH01000002.1"/>
</dbReference>
<reference evidence="2 4" key="2">
    <citation type="submission" date="2013-03" db="EMBL/GenBank/DDBJ databases">
        <title>The Genome Sequence of Enterococcus gilvus ATCC BAA-350 (PacBio/Illumina hybrid assembly).</title>
        <authorList>
            <consortium name="The Broad Institute Genomics Platform"/>
            <consortium name="The Broad Institute Genome Sequencing Center for Infectious Disease"/>
            <person name="Earl A."/>
            <person name="Russ C."/>
            <person name="Gilmore M."/>
            <person name="Surin D."/>
            <person name="Walker B."/>
            <person name="Young S."/>
            <person name="Zeng Q."/>
            <person name="Gargeya S."/>
            <person name="Fitzgerald M."/>
            <person name="Haas B."/>
            <person name="Abouelleil A."/>
            <person name="Allen A.W."/>
            <person name="Alvarado L."/>
            <person name="Arachchi H.M."/>
            <person name="Berlin A.M."/>
            <person name="Chapman S.B."/>
            <person name="Gainer-Dewar J."/>
            <person name="Goldberg J."/>
            <person name="Griggs A."/>
            <person name="Gujja S."/>
            <person name="Hansen M."/>
            <person name="Howarth C."/>
            <person name="Imamovic A."/>
            <person name="Ireland A."/>
            <person name="Larimer J."/>
            <person name="McCowan C."/>
            <person name="Murphy C."/>
            <person name="Pearson M."/>
            <person name="Poon T.W."/>
            <person name="Priest M."/>
            <person name="Roberts A."/>
            <person name="Saif S."/>
            <person name="Shea T."/>
            <person name="Sisk P."/>
            <person name="Sykes S."/>
            <person name="Wortman J."/>
            <person name="Nusbaum C."/>
            <person name="Birren B."/>
        </authorList>
    </citation>
    <scope>NUCLEOTIDE SEQUENCE [LARGE SCALE GENOMIC DNA]</scope>
    <source>
        <strain evidence="2 4">ATCC BAA-350</strain>
    </source>
</reference>
<dbReference type="OrthoDB" id="2365131at2"/>
<dbReference type="AlphaFoldDB" id="R2Y868"/>
<protein>
    <recommendedName>
        <fullName evidence="5">DUF1269 domain-containing protein</fullName>
    </recommendedName>
</protein>
<dbReference type="EMBL" id="ASWH01000002">
    <property type="protein sequence ID" value="EOW79581.1"/>
    <property type="molecule type" value="Genomic_DNA"/>
</dbReference>
<organism evidence="1 3">
    <name type="scientific">Enterococcus gilvus ATCC BAA-350</name>
    <dbReference type="NCBI Taxonomy" id="1158614"/>
    <lineage>
        <taxon>Bacteria</taxon>
        <taxon>Bacillati</taxon>
        <taxon>Bacillota</taxon>
        <taxon>Bacilli</taxon>
        <taxon>Lactobacillales</taxon>
        <taxon>Enterococcaceae</taxon>
        <taxon>Enterococcus</taxon>
    </lineage>
</organism>
<evidence type="ECO:0000313" key="4">
    <source>
        <dbReference type="Proteomes" id="UP000014160"/>
    </source>
</evidence>
<evidence type="ECO:0000313" key="2">
    <source>
        <dbReference type="EMBL" id="EOW79581.1"/>
    </source>
</evidence>
<gene>
    <name evidence="2" type="ORF">I592_03721</name>
    <name evidence="1" type="ORF">UKC_00640</name>
</gene>
<dbReference type="HOGENOM" id="CLU_107989_2_0_9"/>
<evidence type="ECO:0000313" key="1">
    <source>
        <dbReference type="EMBL" id="EOI58567.1"/>
    </source>
</evidence>
<dbReference type="Proteomes" id="UP000014160">
    <property type="component" value="Unassembled WGS sequence"/>
</dbReference>
<accession>R2Y868</accession>
<dbReference type="Proteomes" id="UP000013750">
    <property type="component" value="Unassembled WGS sequence"/>
</dbReference>
<reference evidence="1 3" key="1">
    <citation type="submission" date="2013-02" db="EMBL/GenBank/DDBJ databases">
        <title>The Genome Sequence of Enterococcus gilvus ATCC BAA-350.</title>
        <authorList>
            <consortium name="The Broad Institute Genome Sequencing Platform"/>
            <consortium name="The Broad Institute Genome Sequencing Center for Infectious Disease"/>
            <person name="Earl A.M."/>
            <person name="Gilmore M.S."/>
            <person name="Lebreton F."/>
            <person name="Walker B."/>
            <person name="Young S.K."/>
            <person name="Zeng Q."/>
            <person name="Gargeya S."/>
            <person name="Fitzgerald M."/>
            <person name="Haas B."/>
            <person name="Abouelleil A."/>
            <person name="Alvarado L."/>
            <person name="Arachchi H.M."/>
            <person name="Berlin A.M."/>
            <person name="Chapman S.B."/>
            <person name="Dewar J."/>
            <person name="Goldberg J."/>
            <person name="Griggs A."/>
            <person name="Gujja S."/>
            <person name="Hansen M."/>
            <person name="Howarth C."/>
            <person name="Imamovic A."/>
            <person name="Larimer J."/>
            <person name="McCowan C."/>
            <person name="Murphy C."/>
            <person name="Neiman D."/>
            <person name="Pearson M."/>
            <person name="Priest M."/>
            <person name="Roberts A."/>
            <person name="Saif S."/>
            <person name="Shea T."/>
            <person name="Sisk P."/>
            <person name="Sykes S."/>
            <person name="Wortman J."/>
            <person name="Nusbaum C."/>
            <person name="Birren B."/>
        </authorList>
    </citation>
    <scope>NUCLEOTIDE SEQUENCE [LARGE SCALE GENOMIC DNA]</scope>
    <source>
        <strain evidence="1 3">ATCC BAA-350</strain>
    </source>
</reference>
<sequence>MKKIALITYKNNSDAYEALSKLKTLSNGTTVEIKQAAIIEKSSDENGFSIKDSLDFESGNRIATGGLIGAIVGILGGPLGVLCGWVVGDIAGIGTNYVKTKRNNTIFDKVSQRLNPGDQGLLVYMDETNEELVDIMLVDNLGGEIRRYSYQNVKEDIRHATSCLKEEVNN</sequence>
<comment type="caution">
    <text evidence="1">The sequence shown here is derived from an EMBL/GenBank/DDBJ whole genome shotgun (WGS) entry which is preliminary data.</text>
</comment>
<evidence type="ECO:0000313" key="3">
    <source>
        <dbReference type="Proteomes" id="UP000013750"/>
    </source>
</evidence>
<dbReference type="PATRIC" id="fig|1158614.3.peg.660"/>
<keyword evidence="4" id="KW-1185">Reference proteome</keyword>
<proteinExistence type="predicted"/>
<evidence type="ECO:0008006" key="5">
    <source>
        <dbReference type="Google" id="ProtNLM"/>
    </source>
</evidence>